<dbReference type="AlphaFoldDB" id="A0A4Y2CWD6"/>
<proteinExistence type="predicted"/>
<dbReference type="EMBL" id="BGPR01000244">
    <property type="protein sequence ID" value="GBM07575.1"/>
    <property type="molecule type" value="Genomic_DNA"/>
</dbReference>
<organism evidence="1 2">
    <name type="scientific">Araneus ventricosus</name>
    <name type="common">Orbweaver spider</name>
    <name type="synonym">Epeira ventricosa</name>
    <dbReference type="NCBI Taxonomy" id="182803"/>
    <lineage>
        <taxon>Eukaryota</taxon>
        <taxon>Metazoa</taxon>
        <taxon>Ecdysozoa</taxon>
        <taxon>Arthropoda</taxon>
        <taxon>Chelicerata</taxon>
        <taxon>Arachnida</taxon>
        <taxon>Araneae</taxon>
        <taxon>Araneomorphae</taxon>
        <taxon>Entelegynae</taxon>
        <taxon>Araneoidea</taxon>
        <taxon>Araneidae</taxon>
        <taxon>Araneus</taxon>
    </lineage>
</organism>
<dbReference type="Proteomes" id="UP000499080">
    <property type="component" value="Unassembled WGS sequence"/>
</dbReference>
<comment type="caution">
    <text evidence="1">The sequence shown here is derived from an EMBL/GenBank/DDBJ whole genome shotgun (WGS) entry which is preliminary data.</text>
</comment>
<accession>A0A4Y2CWD6</accession>
<reference evidence="1 2" key="1">
    <citation type="journal article" date="2019" name="Sci. Rep.">
        <title>Orb-weaving spider Araneus ventricosus genome elucidates the spidroin gene catalogue.</title>
        <authorList>
            <person name="Kono N."/>
            <person name="Nakamura H."/>
            <person name="Ohtoshi R."/>
            <person name="Moran D.A.P."/>
            <person name="Shinohara A."/>
            <person name="Yoshida Y."/>
            <person name="Fujiwara M."/>
            <person name="Mori M."/>
            <person name="Tomita M."/>
            <person name="Arakawa K."/>
        </authorList>
    </citation>
    <scope>NUCLEOTIDE SEQUENCE [LARGE SCALE GENOMIC DNA]</scope>
</reference>
<keyword evidence="2" id="KW-1185">Reference proteome</keyword>
<protein>
    <submittedName>
        <fullName evidence="1">Uncharacterized protein</fullName>
    </submittedName>
</protein>
<name>A0A4Y2CWD6_ARAVE</name>
<sequence>MSAGWTRRYRNEKRITCKNSLFNDIFNLDSRYTRPDNNHCSAFTTAKSFHSHARFRNAEPFNLSENALHVEDICSNNGDSRNEIGCGDNENLLYHSYPPREKINLGNTGVTNPTTEMANSSRKFVWITSPVIISCMVFV</sequence>
<gene>
    <name evidence="1" type="ORF">AVEN_230015_1</name>
</gene>
<evidence type="ECO:0000313" key="2">
    <source>
        <dbReference type="Proteomes" id="UP000499080"/>
    </source>
</evidence>
<evidence type="ECO:0000313" key="1">
    <source>
        <dbReference type="EMBL" id="GBM07575.1"/>
    </source>
</evidence>